<dbReference type="Proteomes" id="UP000094336">
    <property type="component" value="Unassembled WGS sequence"/>
</dbReference>
<evidence type="ECO:0000313" key="2">
    <source>
        <dbReference type="Proteomes" id="UP000094336"/>
    </source>
</evidence>
<gene>
    <name evidence="1" type="ORF">BABINDRAFT_183058</name>
</gene>
<name>A0A1E3QUD3_9ASCO</name>
<protein>
    <submittedName>
        <fullName evidence="1">Uncharacterized protein</fullName>
    </submittedName>
</protein>
<reference evidence="2" key="1">
    <citation type="submission" date="2016-05" db="EMBL/GenBank/DDBJ databases">
        <title>Comparative genomics of biotechnologically important yeasts.</title>
        <authorList>
            <consortium name="DOE Joint Genome Institute"/>
            <person name="Riley R."/>
            <person name="Haridas S."/>
            <person name="Wolfe K.H."/>
            <person name="Lopes M.R."/>
            <person name="Hittinger C.T."/>
            <person name="Goker M."/>
            <person name="Salamov A."/>
            <person name="Wisecaver J."/>
            <person name="Long T.M."/>
            <person name="Aerts A.L."/>
            <person name="Barry K."/>
            <person name="Choi C."/>
            <person name="Clum A."/>
            <person name="Coughlan A.Y."/>
            <person name="Deshpande S."/>
            <person name="Douglass A.P."/>
            <person name="Hanson S.J."/>
            <person name="Klenk H.-P."/>
            <person name="Labutti K."/>
            <person name="Lapidus A."/>
            <person name="Lindquist E."/>
            <person name="Lipzen A."/>
            <person name="Meier-Kolthoff J.P."/>
            <person name="Ohm R.A."/>
            <person name="Otillar R.P."/>
            <person name="Pangilinan J."/>
            <person name="Peng Y."/>
            <person name="Rokas A."/>
            <person name="Rosa C.A."/>
            <person name="Scheuner C."/>
            <person name="Sibirny A.A."/>
            <person name="Slot J.C."/>
            <person name="Stielow J.B."/>
            <person name="Sun H."/>
            <person name="Kurtzman C.P."/>
            <person name="Blackwell M."/>
            <person name="Grigoriev I.V."/>
            <person name="Jeffries T.W."/>
        </authorList>
    </citation>
    <scope>NUCLEOTIDE SEQUENCE [LARGE SCALE GENOMIC DNA]</scope>
    <source>
        <strain evidence="2">NRRL Y-12698</strain>
    </source>
</reference>
<dbReference type="EMBL" id="KV454428">
    <property type="protein sequence ID" value="ODQ81296.1"/>
    <property type="molecule type" value="Genomic_DNA"/>
</dbReference>
<sequence length="57" mass="6141">MRRSKGARTLPDHPSTAGLTVLIYMATLQLRMVGRHRPGAVPTAALIVTTSGIEIAW</sequence>
<proteinExistence type="predicted"/>
<keyword evidence="2" id="KW-1185">Reference proteome</keyword>
<organism evidence="1 2">
    <name type="scientific">Babjeviella inositovora NRRL Y-12698</name>
    <dbReference type="NCBI Taxonomy" id="984486"/>
    <lineage>
        <taxon>Eukaryota</taxon>
        <taxon>Fungi</taxon>
        <taxon>Dikarya</taxon>
        <taxon>Ascomycota</taxon>
        <taxon>Saccharomycotina</taxon>
        <taxon>Pichiomycetes</taxon>
        <taxon>Serinales incertae sedis</taxon>
        <taxon>Babjeviella</taxon>
    </lineage>
</organism>
<dbReference type="GeneID" id="30149031"/>
<accession>A0A1E3QUD3</accession>
<dbReference type="RefSeq" id="XP_018986624.1">
    <property type="nucleotide sequence ID" value="XM_019131178.1"/>
</dbReference>
<evidence type="ECO:0000313" key="1">
    <source>
        <dbReference type="EMBL" id="ODQ81296.1"/>
    </source>
</evidence>
<dbReference type="AlphaFoldDB" id="A0A1E3QUD3"/>